<name>A0A9W7H3Q0_HIBTR</name>
<dbReference type="GO" id="GO:0005634">
    <property type="term" value="C:nucleus"/>
    <property type="evidence" value="ECO:0007669"/>
    <property type="project" value="TreeGrafter"/>
</dbReference>
<gene>
    <name evidence="1" type="ORF">HRI_000720200</name>
</gene>
<dbReference type="GO" id="GO:0043023">
    <property type="term" value="F:ribosomal large subunit binding"/>
    <property type="evidence" value="ECO:0007669"/>
    <property type="project" value="InterPro"/>
</dbReference>
<dbReference type="PANTHER" id="PTHR12746">
    <property type="entry name" value="NONSENSE-MEDIATED MRNA DECAY PROTEIN 3"/>
    <property type="match status" value="1"/>
</dbReference>
<accession>A0A9W7H3Q0</accession>
<comment type="caution">
    <text evidence="1">The sequence shown here is derived from an EMBL/GenBank/DDBJ whole genome shotgun (WGS) entry which is preliminary data.</text>
</comment>
<proteinExistence type="predicted"/>
<dbReference type="PANTHER" id="PTHR12746:SF2">
    <property type="entry name" value="60S RIBOSOMAL EXPORT PROTEIN NMD3"/>
    <property type="match status" value="1"/>
</dbReference>
<keyword evidence="2" id="KW-1185">Reference proteome</keyword>
<sequence length="84" mass="9791">MEVDESRGRANEQKMDLEYEEFLSDLEENPELRFNLSLYRNKDYQPSEMVSVSDGDDLPSVPLEELLADLELSEQEDGEDSMRE</sequence>
<protein>
    <submittedName>
        <fullName evidence="1">Nonsense-Mediated mRNA Decay 3</fullName>
    </submittedName>
</protein>
<dbReference type="GO" id="GO:0005737">
    <property type="term" value="C:cytoplasm"/>
    <property type="evidence" value="ECO:0007669"/>
    <property type="project" value="TreeGrafter"/>
</dbReference>
<dbReference type="InterPro" id="IPR039768">
    <property type="entry name" value="Nmd3"/>
</dbReference>
<reference evidence="1" key="1">
    <citation type="submission" date="2023-05" db="EMBL/GenBank/DDBJ databases">
        <title>Genome and transcriptome analyses reveal genes involved in the formation of fine ridges on petal epidermal cells in Hibiscus trionum.</title>
        <authorList>
            <person name="Koshimizu S."/>
            <person name="Masuda S."/>
            <person name="Ishii T."/>
            <person name="Shirasu K."/>
            <person name="Hoshino A."/>
            <person name="Arita M."/>
        </authorList>
    </citation>
    <scope>NUCLEOTIDE SEQUENCE</scope>
    <source>
        <strain evidence="1">Hamamatsu line</strain>
    </source>
</reference>
<organism evidence="1 2">
    <name type="scientific">Hibiscus trionum</name>
    <name type="common">Flower of an hour</name>
    <dbReference type="NCBI Taxonomy" id="183268"/>
    <lineage>
        <taxon>Eukaryota</taxon>
        <taxon>Viridiplantae</taxon>
        <taxon>Streptophyta</taxon>
        <taxon>Embryophyta</taxon>
        <taxon>Tracheophyta</taxon>
        <taxon>Spermatophyta</taxon>
        <taxon>Magnoliopsida</taxon>
        <taxon>eudicotyledons</taxon>
        <taxon>Gunneridae</taxon>
        <taxon>Pentapetalae</taxon>
        <taxon>rosids</taxon>
        <taxon>malvids</taxon>
        <taxon>Malvales</taxon>
        <taxon>Malvaceae</taxon>
        <taxon>Malvoideae</taxon>
        <taxon>Hibiscus</taxon>
    </lineage>
</organism>
<dbReference type="GO" id="GO:0000055">
    <property type="term" value="P:ribosomal large subunit export from nucleus"/>
    <property type="evidence" value="ECO:0007669"/>
    <property type="project" value="TreeGrafter"/>
</dbReference>
<dbReference type="EMBL" id="BSYR01000008">
    <property type="protein sequence ID" value="GMI70509.1"/>
    <property type="molecule type" value="Genomic_DNA"/>
</dbReference>
<evidence type="ECO:0000313" key="2">
    <source>
        <dbReference type="Proteomes" id="UP001165190"/>
    </source>
</evidence>
<dbReference type="OrthoDB" id="203821at2759"/>
<evidence type="ECO:0000313" key="1">
    <source>
        <dbReference type="EMBL" id="GMI70509.1"/>
    </source>
</evidence>
<dbReference type="Proteomes" id="UP001165190">
    <property type="component" value="Unassembled WGS sequence"/>
</dbReference>
<dbReference type="AlphaFoldDB" id="A0A9W7H3Q0"/>